<dbReference type="Pfam" id="PF22528">
    <property type="entry name" value="PRMT_C"/>
    <property type="match status" value="1"/>
</dbReference>
<dbReference type="Proteomes" id="UP000601435">
    <property type="component" value="Unassembled WGS sequence"/>
</dbReference>
<dbReference type="GO" id="GO:0042054">
    <property type="term" value="F:histone methyltransferase activity"/>
    <property type="evidence" value="ECO:0007669"/>
    <property type="project" value="TreeGrafter"/>
</dbReference>
<dbReference type="SUPFAM" id="SSF53335">
    <property type="entry name" value="S-adenosyl-L-methionine-dependent methyltransferases"/>
    <property type="match status" value="1"/>
</dbReference>
<dbReference type="InterPro" id="IPR025799">
    <property type="entry name" value="Arg_MeTrfase"/>
</dbReference>
<evidence type="ECO:0000313" key="7">
    <source>
        <dbReference type="Proteomes" id="UP000601435"/>
    </source>
</evidence>
<feature type="domain" description="Protein arginine N-methyltransferase" evidence="5">
    <location>
        <begin position="91"/>
        <end position="257"/>
    </location>
</feature>
<comment type="caution">
    <text evidence="6">The sequence shown here is derived from an EMBL/GenBank/DDBJ whole genome shotgun (WGS) entry which is preliminary data.</text>
</comment>
<name>A0A812XAK8_9DINO</name>
<dbReference type="InterPro" id="IPR055135">
    <property type="entry name" value="PRMT_dom"/>
</dbReference>
<accession>A0A812XAK8</accession>
<keyword evidence="2 4" id="KW-0808">Transferase</keyword>
<sequence>MASAAKQVVAANGVEEVVEVIRGMVETIELPEQVDVIISEWMGNFLLKESMLDTVLIARDRFLKPGGLLFPSHARLFLAPCAHSCFAERWQSYVDELWAWRSFVQHMHVSFGLSYGPLTMQQEKEASEHHLQSWDWVHLNSSHLRGPPVQLLALDLSTLPLSRLQSLHEQAFDIVLPITKDGTVGGLCGFFDISFHTSSSGESSVNLSTGPFSKATHWGQQLFGFFPESVDLFGPPAQLGLAVLKGDELSGRWRLGRVAQTRDFRLEVELNHTSAKGLLGSYHEAWYV</sequence>
<gene>
    <name evidence="6" type="primary">PRMT10</name>
    <name evidence="6" type="ORF">SNEC2469_LOCUS21187</name>
</gene>
<dbReference type="Gene3D" id="3.40.50.150">
    <property type="entry name" value="Vaccinia Virus protein VP39"/>
    <property type="match status" value="1"/>
</dbReference>
<protein>
    <submittedName>
        <fullName evidence="6">PRMT10 protein</fullName>
    </submittedName>
</protein>
<evidence type="ECO:0000256" key="3">
    <source>
        <dbReference type="ARBA" id="ARBA00022691"/>
    </source>
</evidence>
<keyword evidence="1 4" id="KW-0489">Methyltransferase</keyword>
<evidence type="ECO:0000256" key="1">
    <source>
        <dbReference type="ARBA" id="ARBA00022603"/>
    </source>
</evidence>
<keyword evidence="3 4" id="KW-0949">S-adenosyl-L-methionine</keyword>
<evidence type="ECO:0000259" key="5">
    <source>
        <dbReference type="Pfam" id="PF22528"/>
    </source>
</evidence>
<dbReference type="EMBL" id="CAJNJA010037423">
    <property type="protein sequence ID" value="CAE7732983.1"/>
    <property type="molecule type" value="Genomic_DNA"/>
</dbReference>
<dbReference type="GO" id="GO:0032259">
    <property type="term" value="P:methylation"/>
    <property type="evidence" value="ECO:0007669"/>
    <property type="project" value="UniProtKB-KW"/>
</dbReference>
<evidence type="ECO:0000256" key="4">
    <source>
        <dbReference type="PROSITE-ProRule" id="PRU01015"/>
    </source>
</evidence>
<evidence type="ECO:0000256" key="2">
    <source>
        <dbReference type="ARBA" id="ARBA00022679"/>
    </source>
</evidence>
<dbReference type="GO" id="GO:0005634">
    <property type="term" value="C:nucleus"/>
    <property type="evidence" value="ECO:0007669"/>
    <property type="project" value="TreeGrafter"/>
</dbReference>
<dbReference type="Gene3D" id="2.70.160.11">
    <property type="entry name" value="Hnrnp arginine n-methyltransferase1"/>
    <property type="match status" value="1"/>
</dbReference>
<dbReference type="AlphaFoldDB" id="A0A812XAK8"/>
<reference evidence="6" key="1">
    <citation type="submission" date="2021-02" db="EMBL/GenBank/DDBJ databases">
        <authorList>
            <person name="Dougan E. K."/>
            <person name="Rhodes N."/>
            <person name="Thang M."/>
            <person name="Chan C."/>
        </authorList>
    </citation>
    <scope>NUCLEOTIDE SEQUENCE</scope>
</reference>
<evidence type="ECO:0000313" key="6">
    <source>
        <dbReference type="EMBL" id="CAE7732983.1"/>
    </source>
</evidence>
<dbReference type="PANTHER" id="PTHR11006">
    <property type="entry name" value="PROTEIN ARGININE N-METHYLTRANSFERASE"/>
    <property type="match status" value="1"/>
</dbReference>
<dbReference type="PROSITE" id="PS51678">
    <property type="entry name" value="SAM_MT_PRMT"/>
    <property type="match status" value="1"/>
</dbReference>
<dbReference type="GO" id="GO:0016274">
    <property type="term" value="F:protein-arginine N-methyltransferase activity"/>
    <property type="evidence" value="ECO:0007669"/>
    <property type="project" value="InterPro"/>
</dbReference>
<dbReference type="InterPro" id="IPR029063">
    <property type="entry name" value="SAM-dependent_MTases_sf"/>
</dbReference>
<dbReference type="PANTHER" id="PTHR11006:SF68">
    <property type="entry name" value="PROTEIN ARGININE N-METHYLTRANSFERASE PRMT10"/>
    <property type="match status" value="1"/>
</dbReference>
<keyword evidence="7" id="KW-1185">Reference proteome</keyword>
<dbReference type="OrthoDB" id="7848332at2759"/>
<organism evidence="6 7">
    <name type="scientific">Symbiodinium necroappetens</name>
    <dbReference type="NCBI Taxonomy" id="1628268"/>
    <lineage>
        <taxon>Eukaryota</taxon>
        <taxon>Sar</taxon>
        <taxon>Alveolata</taxon>
        <taxon>Dinophyceae</taxon>
        <taxon>Suessiales</taxon>
        <taxon>Symbiodiniaceae</taxon>
        <taxon>Symbiodinium</taxon>
    </lineage>
</organism>
<proteinExistence type="predicted"/>